<gene>
    <name evidence="1" type="ORF">NSIN_20695</name>
</gene>
<keyword evidence="2" id="KW-1185">Reference proteome</keyword>
<proteinExistence type="predicted"/>
<dbReference type="RefSeq" id="WP_101009662.1">
    <property type="nucleotide sequence ID" value="NZ_FRFC01000003.1"/>
</dbReference>
<sequence>MSAFAKGERVRIVESRKRKSDVYVIKGIKKYSRGGTLYLLKLLSVDPVLRIYHETDKSLLERIC</sequence>
<name>A0A2H1EGM9_9ARCH</name>
<protein>
    <submittedName>
        <fullName evidence="1">Uncharacterized protein</fullName>
    </submittedName>
</protein>
<accession>A0A2H1EGM9</accession>
<reference evidence="2" key="1">
    <citation type="submission" date="2016-12" db="EMBL/GenBank/DDBJ databases">
        <authorList>
            <person name="Herbold C."/>
        </authorList>
    </citation>
    <scope>NUCLEOTIDE SEQUENCE [LARGE SCALE GENOMIC DNA]</scope>
</reference>
<organism evidence="1 2">
    <name type="scientific">Nitrosotalea sinensis</name>
    <dbReference type="NCBI Taxonomy" id="1499975"/>
    <lineage>
        <taxon>Archaea</taxon>
        <taxon>Nitrososphaerota</taxon>
        <taxon>Nitrososphaeria</taxon>
        <taxon>Nitrosotaleales</taxon>
        <taxon>Nitrosotaleaceae</taxon>
        <taxon>Nitrosotalea</taxon>
    </lineage>
</organism>
<dbReference type="AlphaFoldDB" id="A0A2H1EGM9"/>
<evidence type="ECO:0000313" key="1">
    <source>
        <dbReference type="EMBL" id="SHO45548.1"/>
    </source>
</evidence>
<dbReference type="Proteomes" id="UP000232412">
    <property type="component" value="Unassembled WGS sequence"/>
</dbReference>
<evidence type="ECO:0000313" key="2">
    <source>
        <dbReference type="Proteomes" id="UP000232412"/>
    </source>
</evidence>
<dbReference type="OrthoDB" id="11639at2157"/>
<dbReference type="EMBL" id="FRFC01000003">
    <property type="protein sequence ID" value="SHO45548.1"/>
    <property type="molecule type" value="Genomic_DNA"/>
</dbReference>